<protein>
    <submittedName>
        <fullName evidence="5">DMA protein</fullName>
    </submittedName>
</protein>
<dbReference type="AlphaFoldDB" id="A0A7L3R9Y0"/>
<gene>
    <name evidence="5" type="primary">Hladma</name>
    <name evidence="5" type="ORF">CETCET_R15850</name>
</gene>
<evidence type="ECO:0000256" key="2">
    <source>
        <dbReference type="ARBA" id="ARBA00022692"/>
    </source>
</evidence>
<evidence type="ECO:0000256" key="1">
    <source>
        <dbReference type="ARBA" id="ARBA00004479"/>
    </source>
</evidence>
<name>A0A7L3R9Y0_9SYLV</name>
<dbReference type="GO" id="GO:0019882">
    <property type="term" value="P:antigen processing and presentation"/>
    <property type="evidence" value="ECO:0007669"/>
    <property type="project" value="InterPro"/>
</dbReference>
<dbReference type="InterPro" id="IPR036179">
    <property type="entry name" value="Ig-like_dom_sf"/>
</dbReference>
<keyword evidence="3" id="KW-0472">Membrane</keyword>
<keyword evidence="2" id="KW-0812">Transmembrane</keyword>
<proteinExistence type="predicted"/>
<dbReference type="InterPro" id="IPR050160">
    <property type="entry name" value="MHC/Immunoglobulin"/>
</dbReference>
<evidence type="ECO:0000313" key="6">
    <source>
        <dbReference type="Proteomes" id="UP000524451"/>
    </source>
</evidence>
<dbReference type="Pfam" id="PF07654">
    <property type="entry name" value="C1-set"/>
    <property type="match status" value="1"/>
</dbReference>
<feature type="non-terminal residue" evidence="5">
    <location>
        <position position="1"/>
    </location>
</feature>
<dbReference type="Gene3D" id="2.60.40.10">
    <property type="entry name" value="Immunoglobulins"/>
    <property type="match status" value="1"/>
</dbReference>
<accession>A0A7L3R9Y0</accession>
<dbReference type="InterPro" id="IPR013783">
    <property type="entry name" value="Ig-like_fold"/>
</dbReference>
<dbReference type="PANTHER" id="PTHR19944:SF50">
    <property type="entry name" value="HLA CLASS II HISTOCOMPATIBILITY ANTIGEN, DM ALPHA CHAIN"/>
    <property type="match status" value="1"/>
</dbReference>
<dbReference type="SMART" id="SM00407">
    <property type="entry name" value="IGc1"/>
    <property type="match status" value="1"/>
</dbReference>
<dbReference type="EMBL" id="VZUI01096748">
    <property type="protein sequence ID" value="NXV10339.1"/>
    <property type="molecule type" value="Genomic_DNA"/>
</dbReference>
<evidence type="ECO:0000259" key="4">
    <source>
        <dbReference type="PROSITE" id="PS50835"/>
    </source>
</evidence>
<sequence length="173" mass="18897">DPPSLSLSVTLDGLDLFWFHFPGSRWNSGVPGLPPWPSELETPQEILPESQICREILREFGPRLQQLLPEARGLPVVSVLPALPPVPGEPNWLLCVVQNIFPPALEISWGSAGAAAPIPGPFEPAADGSFQRVARLSLLPRPGDVHACRVTARNCSIVEYWGEKKLGVFGEFF</sequence>
<reference evidence="5 6" key="1">
    <citation type="submission" date="2019-09" db="EMBL/GenBank/DDBJ databases">
        <title>Bird 10,000 Genomes (B10K) Project - Family phase.</title>
        <authorList>
            <person name="Zhang G."/>
        </authorList>
    </citation>
    <scope>NUCLEOTIDE SEQUENCE [LARGE SCALE GENOMIC DNA]</scope>
    <source>
        <strain evidence="5">OUT-0056</strain>
        <tissue evidence="5">Blood</tissue>
    </source>
</reference>
<comment type="subcellular location">
    <subcellularLocation>
        <location evidence="1">Membrane</location>
        <topology evidence="1">Single-pass type I membrane protein</topology>
    </subcellularLocation>
</comment>
<dbReference type="GO" id="GO:0042613">
    <property type="term" value="C:MHC class II protein complex"/>
    <property type="evidence" value="ECO:0007669"/>
    <property type="project" value="InterPro"/>
</dbReference>
<dbReference type="GO" id="GO:0006955">
    <property type="term" value="P:immune response"/>
    <property type="evidence" value="ECO:0007669"/>
    <property type="project" value="InterPro"/>
</dbReference>
<feature type="non-terminal residue" evidence="5">
    <location>
        <position position="173"/>
    </location>
</feature>
<keyword evidence="3" id="KW-1133">Transmembrane helix</keyword>
<dbReference type="PROSITE" id="PS50835">
    <property type="entry name" value="IG_LIKE"/>
    <property type="match status" value="1"/>
</dbReference>
<organism evidence="5 6">
    <name type="scientific">Cettia cetti</name>
    <dbReference type="NCBI Taxonomy" id="68486"/>
    <lineage>
        <taxon>Eukaryota</taxon>
        <taxon>Metazoa</taxon>
        <taxon>Chordata</taxon>
        <taxon>Craniata</taxon>
        <taxon>Vertebrata</taxon>
        <taxon>Euteleostomi</taxon>
        <taxon>Archelosauria</taxon>
        <taxon>Archosauria</taxon>
        <taxon>Dinosauria</taxon>
        <taxon>Saurischia</taxon>
        <taxon>Theropoda</taxon>
        <taxon>Coelurosauria</taxon>
        <taxon>Aves</taxon>
        <taxon>Neognathae</taxon>
        <taxon>Neoaves</taxon>
        <taxon>Telluraves</taxon>
        <taxon>Australaves</taxon>
        <taxon>Passeriformes</taxon>
        <taxon>Sylvioidea</taxon>
        <taxon>Sylviidae</taxon>
        <taxon>Acrocephalinae</taxon>
        <taxon>Cettia</taxon>
    </lineage>
</organism>
<keyword evidence="6" id="KW-1185">Reference proteome</keyword>
<dbReference type="Gene3D" id="3.10.320.10">
    <property type="entry name" value="Class II Histocompatibility Antigen, M Beta Chain, Chain B, domain 1"/>
    <property type="match status" value="1"/>
</dbReference>
<dbReference type="InterPro" id="IPR007110">
    <property type="entry name" value="Ig-like_dom"/>
</dbReference>
<dbReference type="PANTHER" id="PTHR19944">
    <property type="entry name" value="MHC CLASS II-RELATED"/>
    <property type="match status" value="1"/>
</dbReference>
<feature type="domain" description="Ig-like" evidence="4">
    <location>
        <begin position="75"/>
        <end position="158"/>
    </location>
</feature>
<evidence type="ECO:0000313" key="5">
    <source>
        <dbReference type="EMBL" id="NXV10339.1"/>
    </source>
</evidence>
<comment type="caution">
    <text evidence="5">The sequence shown here is derived from an EMBL/GenBank/DDBJ whole genome shotgun (WGS) entry which is preliminary data.</text>
</comment>
<dbReference type="InterPro" id="IPR003597">
    <property type="entry name" value="Ig_C1-set"/>
</dbReference>
<dbReference type="SUPFAM" id="SSF48726">
    <property type="entry name" value="Immunoglobulin"/>
    <property type="match status" value="1"/>
</dbReference>
<evidence type="ECO:0000256" key="3">
    <source>
        <dbReference type="ARBA" id="ARBA00022989"/>
    </source>
</evidence>
<dbReference type="InterPro" id="IPR014745">
    <property type="entry name" value="MHC_II_a/b_N"/>
</dbReference>
<dbReference type="Proteomes" id="UP000524451">
    <property type="component" value="Unassembled WGS sequence"/>
</dbReference>